<dbReference type="OrthoDB" id="5293219at2759"/>
<accession>A0A3N4M183</accession>
<organism evidence="1 2">
    <name type="scientific">Terfezia boudieri ATCC MYA-4762</name>
    <dbReference type="NCBI Taxonomy" id="1051890"/>
    <lineage>
        <taxon>Eukaryota</taxon>
        <taxon>Fungi</taxon>
        <taxon>Dikarya</taxon>
        <taxon>Ascomycota</taxon>
        <taxon>Pezizomycotina</taxon>
        <taxon>Pezizomycetes</taxon>
        <taxon>Pezizales</taxon>
        <taxon>Pezizaceae</taxon>
        <taxon>Terfezia</taxon>
    </lineage>
</organism>
<dbReference type="InParanoid" id="A0A3N4M183"/>
<dbReference type="AlphaFoldDB" id="A0A3N4M183"/>
<name>A0A3N4M183_9PEZI</name>
<reference evidence="1 2" key="1">
    <citation type="journal article" date="2018" name="Nat. Ecol. Evol.">
        <title>Pezizomycetes genomes reveal the molecular basis of ectomycorrhizal truffle lifestyle.</title>
        <authorList>
            <person name="Murat C."/>
            <person name="Payen T."/>
            <person name="Noel B."/>
            <person name="Kuo A."/>
            <person name="Morin E."/>
            <person name="Chen J."/>
            <person name="Kohler A."/>
            <person name="Krizsan K."/>
            <person name="Balestrini R."/>
            <person name="Da Silva C."/>
            <person name="Montanini B."/>
            <person name="Hainaut M."/>
            <person name="Levati E."/>
            <person name="Barry K.W."/>
            <person name="Belfiori B."/>
            <person name="Cichocki N."/>
            <person name="Clum A."/>
            <person name="Dockter R.B."/>
            <person name="Fauchery L."/>
            <person name="Guy J."/>
            <person name="Iotti M."/>
            <person name="Le Tacon F."/>
            <person name="Lindquist E.A."/>
            <person name="Lipzen A."/>
            <person name="Malagnac F."/>
            <person name="Mello A."/>
            <person name="Molinier V."/>
            <person name="Miyauchi S."/>
            <person name="Poulain J."/>
            <person name="Riccioni C."/>
            <person name="Rubini A."/>
            <person name="Sitrit Y."/>
            <person name="Splivallo R."/>
            <person name="Traeger S."/>
            <person name="Wang M."/>
            <person name="Zifcakova L."/>
            <person name="Wipf D."/>
            <person name="Zambonelli A."/>
            <person name="Paolocci F."/>
            <person name="Nowrousian M."/>
            <person name="Ottonello S."/>
            <person name="Baldrian P."/>
            <person name="Spatafora J.W."/>
            <person name="Henrissat B."/>
            <person name="Nagy L.G."/>
            <person name="Aury J.M."/>
            <person name="Wincker P."/>
            <person name="Grigoriev I.V."/>
            <person name="Bonfante P."/>
            <person name="Martin F.M."/>
        </authorList>
    </citation>
    <scope>NUCLEOTIDE SEQUENCE [LARGE SCALE GENOMIC DNA]</scope>
    <source>
        <strain evidence="1 2">ATCC MYA-4762</strain>
    </source>
</reference>
<dbReference type="Proteomes" id="UP000267821">
    <property type="component" value="Unassembled WGS sequence"/>
</dbReference>
<dbReference type="EMBL" id="ML121532">
    <property type="protein sequence ID" value="RPB27152.1"/>
    <property type="molecule type" value="Genomic_DNA"/>
</dbReference>
<keyword evidence="2" id="KW-1185">Reference proteome</keyword>
<evidence type="ECO:0000313" key="1">
    <source>
        <dbReference type="EMBL" id="RPB27152.1"/>
    </source>
</evidence>
<gene>
    <name evidence="1" type="ORF">L211DRAFT_610481</name>
</gene>
<evidence type="ECO:0000313" key="2">
    <source>
        <dbReference type="Proteomes" id="UP000267821"/>
    </source>
</evidence>
<sequence>MTIQQNSTAMPLPANVNYPPARTKPLSIRCTPPVRHSFDLPSKAFFTGSLFDSIAIFLQKYSIQWHNIQCVARGVHPDTAIPTICILITSPSDMDHVAKLWQEYNQLSSSGMESLAAIVPDEIMEVEFASVIADLVAAPDFRNSNSSGATIAGFLGQGPMGASIAGLSMVGASVRNAVAGRSEVPLLSCNCCLNDI</sequence>
<protein>
    <submittedName>
        <fullName evidence="1">Uncharacterized protein</fullName>
    </submittedName>
</protein>
<proteinExistence type="predicted"/>